<sequence length="403" mass="43576">MRGRGARNDRGVTRLIDVDERRARLARRHAVTPASRVTTVEDAAESMVVLHGTDPAGLFLSAWARVDGFHVKDLERALYEERSLVKHLAMRRTLFAVPRDLLPVVQAAASDRVADAERRRLAKEVTAAGFVDDGERWLADATAAAVAELAASGAMTSTELRTRVPVLDGSIEYGTGKSWAGRFAVVGRVLTCLSAAGTVVRADNQGSWGTSRPTWALMEDWLGAAVEPVPAAEARAALVARWLRTFGPGTEVDLKWWLGSTLTAVRAALRDVGAVEVDLDGRTGHVLPDDVDPVDPVDPWVALLPALDPTTMGWFERDWYLGPHKPQMFDSTGNGGAAIWVDGRIVGGWTVTPAGDVRLVLLEDVGHDARVAIDAEADRLTAWLGGTTVGVRFPAPLVREPRR</sequence>
<evidence type="ECO:0000313" key="1">
    <source>
        <dbReference type="EMBL" id="GIG20908.1"/>
    </source>
</evidence>
<dbReference type="AlphaFoldDB" id="A0A919P2X3"/>
<proteinExistence type="predicted"/>
<comment type="caution">
    <text evidence="1">The sequence shown here is derived from an EMBL/GenBank/DDBJ whole genome shotgun (WGS) entry which is preliminary data.</text>
</comment>
<organism evidence="1 2">
    <name type="scientific">Cellulomonas chitinilytica</name>
    <dbReference type="NCBI Taxonomy" id="398759"/>
    <lineage>
        <taxon>Bacteria</taxon>
        <taxon>Bacillati</taxon>
        <taxon>Actinomycetota</taxon>
        <taxon>Actinomycetes</taxon>
        <taxon>Micrococcales</taxon>
        <taxon>Cellulomonadaceae</taxon>
        <taxon>Cellulomonas</taxon>
    </lineage>
</organism>
<gene>
    <name evidence="1" type="ORF">Cch01nite_16320</name>
</gene>
<dbReference type="InterPro" id="IPR009351">
    <property type="entry name" value="AlkZ-like"/>
</dbReference>
<accession>A0A919P2X3</accession>
<evidence type="ECO:0000313" key="2">
    <source>
        <dbReference type="Proteomes" id="UP000632740"/>
    </source>
</evidence>
<protein>
    <recommendedName>
        <fullName evidence="3">Winged helix DNA-binding domain-containing protein</fullName>
    </recommendedName>
</protein>
<dbReference type="PANTHER" id="PTHR38479">
    <property type="entry name" value="LMO0824 PROTEIN"/>
    <property type="match status" value="1"/>
</dbReference>
<dbReference type="Pfam" id="PF06224">
    <property type="entry name" value="AlkZ-like"/>
    <property type="match status" value="1"/>
</dbReference>
<evidence type="ECO:0008006" key="3">
    <source>
        <dbReference type="Google" id="ProtNLM"/>
    </source>
</evidence>
<keyword evidence="2" id="KW-1185">Reference proteome</keyword>
<reference evidence="1" key="1">
    <citation type="submission" date="2021-01" db="EMBL/GenBank/DDBJ databases">
        <title>Whole genome shotgun sequence of Cellulomonas chitinilytica NBRC 110799.</title>
        <authorList>
            <person name="Komaki H."/>
            <person name="Tamura T."/>
        </authorList>
    </citation>
    <scope>NUCLEOTIDE SEQUENCE</scope>
    <source>
        <strain evidence="1">NBRC 110799</strain>
    </source>
</reference>
<dbReference type="PANTHER" id="PTHR38479:SF2">
    <property type="entry name" value="WINGED HELIX DNA-BINDING DOMAIN-CONTAINING PROTEIN"/>
    <property type="match status" value="1"/>
</dbReference>
<dbReference type="Proteomes" id="UP000632740">
    <property type="component" value="Unassembled WGS sequence"/>
</dbReference>
<dbReference type="EMBL" id="BONK01000004">
    <property type="protein sequence ID" value="GIG20908.1"/>
    <property type="molecule type" value="Genomic_DNA"/>
</dbReference>
<name>A0A919P2X3_9CELL</name>